<evidence type="ECO:0000313" key="11">
    <source>
        <dbReference type="EMBL" id="MFC4257799.1"/>
    </source>
</evidence>
<name>A0ABV8QCZ4_9GAMM</name>
<keyword evidence="4" id="KW-0479">Metal-binding</keyword>
<evidence type="ECO:0000256" key="2">
    <source>
        <dbReference type="ARBA" id="ARBA00022438"/>
    </source>
</evidence>
<dbReference type="CDD" id="cd03876">
    <property type="entry name" value="M28_SGAP_like"/>
    <property type="match status" value="1"/>
</dbReference>
<sequence length="533" mass="57313">MSNTKGRIAVAGSLLLALSTAQAENLPSVEDLVNEFWSPESLSPFECRLGILNNSPLGLPRCMQASNIQYHLDMFSAIADANDGNRAAGLPGYSASVDYIRETLESAGYEVTLQSFPFTAFYPVAEGELQQLAPTPEDYAWDEQFTYLSHTDDGDVSGSVVAVDIQPGPGNTSTSGCEAEDFADFPAGAIALVQRGSCTFGAKAGNAADAGAAGVLIFNQGDTEDRTGLINATLGEDYNGGIPVFFTTYDLGIALAEQAGAEIRMVANVVREQTETQNVLAETRRGRDNNVVVVGAHLDSVFEGAGINDNGSGSAAVLELALQMAKAKPRNKVRFAWWGAEESGLVGSTWYVQNLSEEEKERIAVYLNFDMIASPNFGYFVYDGDGSDFDLAGPPGSAATEALFEQYFQLRGLPSEGTEISFRSDYAQFFEEGIPFGGLFTGAEVEKTEAQAELYGGEAGVAFDPCYHQGCDDLTNTDSRALEINADAMAYVTGLLSRSTRKLADDQPTEPEGAQMLQSVQFEKTHWGKYWIR</sequence>
<dbReference type="Proteomes" id="UP001595798">
    <property type="component" value="Unassembled WGS sequence"/>
</dbReference>
<keyword evidence="3" id="KW-0645">Protease</keyword>
<feature type="signal peptide" evidence="8">
    <location>
        <begin position="1"/>
        <end position="23"/>
    </location>
</feature>
<protein>
    <submittedName>
        <fullName evidence="11">M28 family metallopeptidase</fullName>
        <ecNumber evidence="11">3.4.-.-</ecNumber>
    </submittedName>
</protein>
<feature type="domain" description="PA" evidence="9">
    <location>
        <begin position="156"/>
        <end position="255"/>
    </location>
</feature>
<evidence type="ECO:0000256" key="3">
    <source>
        <dbReference type="ARBA" id="ARBA00022670"/>
    </source>
</evidence>
<dbReference type="SUPFAM" id="SSF52025">
    <property type="entry name" value="PA domain"/>
    <property type="match status" value="1"/>
</dbReference>
<dbReference type="EMBL" id="JBHSDI010000001">
    <property type="protein sequence ID" value="MFC4257799.1"/>
    <property type="molecule type" value="Genomic_DNA"/>
</dbReference>
<reference evidence="12" key="1">
    <citation type="journal article" date="2019" name="Int. J. Syst. Evol. Microbiol.">
        <title>The Global Catalogue of Microorganisms (GCM) 10K type strain sequencing project: providing services to taxonomists for standard genome sequencing and annotation.</title>
        <authorList>
            <consortium name="The Broad Institute Genomics Platform"/>
            <consortium name="The Broad Institute Genome Sequencing Center for Infectious Disease"/>
            <person name="Wu L."/>
            <person name="Ma J."/>
        </authorList>
    </citation>
    <scope>NUCLEOTIDE SEQUENCE [LARGE SCALE GENOMIC DNA]</scope>
    <source>
        <strain evidence="12">CECT 7297</strain>
    </source>
</reference>
<feature type="chain" id="PRO_5047185244" evidence="8">
    <location>
        <begin position="24"/>
        <end position="533"/>
    </location>
</feature>
<dbReference type="InterPro" id="IPR003137">
    <property type="entry name" value="PA_domain"/>
</dbReference>
<dbReference type="PANTHER" id="PTHR12147:SF26">
    <property type="entry name" value="PEPTIDASE M28 DOMAIN-CONTAINING PROTEIN"/>
    <property type="match status" value="1"/>
</dbReference>
<keyword evidence="5 8" id="KW-0732">Signal</keyword>
<dbReference type="InterPro" id="IPR007484">
    <property type="entry name" value="Peptidase_M28"/>
</dbReference>
<evidence type="ECO:0000256" key="8">
    <source>
        <dbReference type="SAM" id="SignalP"/>
    </source>
</evidence>
<comment type="caution">
    <text evidence="11">The sequence shown here is derived from an EMBL/GenBank/DDBJ whole genome shotgun (WGS) entry which is preliminary data.</text>
</comment>
<dbReference type="Gene3D" id="3.50.30.30">
    <property type="match status" value="1"/>
</dbReference>
<keyword evidence="6 11" id="KW-0378">Hydrolase</keyword>
<evidence type="ECO:0000259" key="9">
    <source>
        <dbReference type="Pfam" id="PF02225"/>
    </source>
</evidence>
<dbReference type="Pfam" id="PF04389">
    <property type="entry name" value="Peptidase_M28"/>
    <property type="match status" value="1"/>
</dbReference>
<dbReference type="PANTHER" id="PTHR12147">
    <property type="entry name" value="METALLOPEPTIDASE M28 FAMILY MEMBER"/>
    <property type="match status" value="1"/>
</dbReference>
<dbReference type="GO" id="GO:0016787">
    <property type="term" value="F:hydrolase activity"/>
    <property type="evidence" value="ECO:0007669"/>
    <property type="project" value="UniProtKB-KW"/>
</dbReference>
<keyword evidence="7" id="KW-0862">Zinc</keyword>
<dbReference type="SUPFAM" id="SSF53187">
    <property type="entry name" value="Zn-dependent exopeptidases"/>
    <property type="match status" value="1"/>
</dbReference>
<evidence type="ECO:0000256" key="4">
    <source>
        <dbReference type="ARBA" id="ARBA00022723"/>
    </source>
</evidence>
<dbReference type="RefSeq" id="WP_379885057.1">
    <property type="nucleotide sequence ID" value="NZ_JBHSDI010000001.1"/>
</dbReference>
<proteinExistence type="inferred from homology"/>
<feature type="domain" description="Peptidase M28" evidence="10">
    <location>
        <begin position="278"/>
        <end position="492"/>
    </location>
</feature>
<evidence type="ECO:0000256" key="1">
    <source>
        <dbReference type="ARBA" id="ARBA00005957"/>
    </source>
</evidence>
<dbReference type="InterPro" id="IPR046450">
    <property type="entry name" value="PA_dom_sf"/>
</dbReference>
<dbReference type="InterPro" id="IPR041756">
    <property type="entry name" value="M28_SGAP-like"/>
</dbReference>
<evidence type="ECO:0000256" key="7">
    <source>
        <dbReference type="ARBA" id="ARBA00022833"/>
    </source>
</evidence>
<dbReference type="EC" id="3.4.-.-" evidence="11"/>
<organism evidence="11 12">
    <name type="scientific">Marinobacter lacisalsi</name>
    <dbReference type="NCBI Taxonomy" id="475979"/>
    <lineage>
        <taxon>Bacteria</taxon>
        <taxon>Pseudomonadati</taxon>
        <taxon>Pseudomonadota</taxon>
        <taxon>Gammaproteobacteria</taxon>
        <taxon>Pseudomonadales</taxon>
        <taxon>Marinobacteraceae</taxon>
        <taxon>Marinobacter</taxon>
    </lineage>
</organism>
<comment type="similarity">
    <text evidence="1">Belongs to the peptidase M28 family. M28A subfamily.</text>
</comment>
<evidence type="ECO:0000256" key="6">
    <source>
        <dbReference type="ARBA" id="ARBA00022801"/>
    </source>
</evidence>
<keyword evidence="2" id="KW-0031">Aminopeptidase</keyword>
<dbReference type="Gene3D" id="3.40.630.10">
    <property type="entry name" value="Zn peptidases"/>
    <property type="match status" value="1"/>
</dbReference>
<dbReference type="InterPro" id="IPR045175">
    <property type="entry name" value="M28_fam"/>
</dbReference>
<dbReference type="Pfam" id="PF02225">
    <property type="entry name" value="PA"/>
    <property type="match status" value="1"/>
</dbReference>
<accession>A0ABV8QCZ4</accession>
<gene>
    <name evidence="11" type="ORF">ACFOZ5_02000</name>
</gene>
<evidence type="ECO:0000259" key="10">
    <source>
        <dbReference type="Pfam" id="PF04389"/>
    </source>
</evidence>
<evidence type="ECO:0000256" key="5">
    <source>
        <dbReference type="ARBA" id="ARBA00022729"/>
    </source>
</evidence>
<evidence type="ECO:0000313" key="12">
    <source>
        <dbReference type="Proteomes" id="UP001595798"/>
    </source>
</evidence>
<keyword evidence="12" id="KW-1185">Reference proteome</keyword>